<accession>L1KYM9</accession>
<dbReference type="AlphaFoldDB" id="L1KYM9"/>
<evidence type="ECO:0008006" key="4">
    <source>
        <dbReference type="Google" id="ProtNLM"/>
    </source>
</evidence>
<feature type="chain" id="PRO_5003952715" description="Secreted protein" evidence="1">
    <location>
        <begin position="30"/>
        <end position="95"/>
    </location>
</feature>
<evidence type="ECO:0000256" key="1">
    <source>
        <dbReference type="SAM" id="SignalP"/>
    </source>
</evidence>
<feature type="signal peptide" evidence="1">
    <location>
        <begin position="1"/>
        <end position="29"/>
    </location>
</feature>
<dbReference type="EMBL" id="AEJC01000278">
    <property type="protein sequence ID" value="EKX65595.1"/>
    <property type="molecule type" value="Genomic_DNA"/>
</dbReference>
<gene>
    <name evidence="2" type="ORF">STRIP9103_09668</name>
</gene>
<name>L1KYM9_9ACTN</name>
<keyword evidence="1" id="KW-0732">Signal</keyword>
<dbReference type="Proteomes" id="UP000010411">
    <property type="component" value="Unassembled WGS sequence"/>
</dbReference>
<protein>
    <recommendedName>
        <fullName evidence="4">Secreted protein</fullName>
    </recommendedName>
</protein>
<evidence type="ECO:0000313" key="2">
    <source>
        <dbReference type="EMBL" id="EKX65595.1"/>
    </source>
</evidence>
<keyword evidence="3" id="KW-1185">Reference proteome</keyword>
<comment type="caution">
    <text evidence="2">The sequence shown here is derived from an EMBL/GenBank/DDBJ whole genome shotgun (WGS) entry which is preliminary data.</text>
</comment>
<evidence type="ECO:0000313" key="3">
    <source>
        <dbReference type="Proteomes" id="UP000010411"/>
    </source>
</evidence>
<dbReference type="RefSeq" id="WP_009314413.1">
    <property type="nucleotide sequence ID" value="NZ_AEJC01000278.1"/>
</dbReference>
<proteinExistence type="predicted"/>
<reference evidence="2 3" key="1">
    <citation type="submission" date="2012-11" db="EMBL/GenBank/DDBJ databases">
        <authorList>
            <person name="Huguet-Tapia J.C."/>
            <person name="Durkin A.S."/>
            <person name="Pettis G.S."/>
            <person name="Badger J.H."/>
        </authorList>
    </citation>
    <scope>NUCLEOTIDE SEQUENCE [LARGE SCALE GENOMIC DNA]</scope>
    <source>
        <strain evidence="2 3">91-03</strain>
    </source>
</reference>
<sequence length="95" mass="10020">MRLARAAGAAAAVVSALTVLLAPTSTAYAAPGDTVVLSARDALQALPVQDEDRTGYERTKFRHWIDADRDGCSTRSEVLLEEAVTAPAPRAPTAR</sequence>
<dbReference type="PATRIC" id="fig|698759.3.peg.3780"/>
<organism evidence="2 3">
    <name type="scientific">Streptomyces ipomoeae 91-03</name>
    <dbReference type="NCBI Taxonomy" id="698759"/>
    <lineage>
        <taxon>Bacteria</taxon>
        <taxon>Bacillati</taxon>
        <taxon>Actinomycetota</taxon>
        <taxon>Actinomycetes</taxon>
        <taxon>Kitasatosporales</taxon>
        <taxon>Streptomycetaceae</taxon>
        <taxon>Streptomyces</taxon>
    </lineage>
</organism>